<dbReference type="InterPro" id="IPR028973">
    <property type="entry name" value="PhnB-like"/>
</dbReference>
<dbReference type="SUPFAM" id="SSF54593">
    <property type="entry name" value="Glyoxalase/Bleomycin resistance protein/Dihydroxybiphenyl dioxygenase"/>
    <property type="match status" value="1"/>
</dbReference>
<feature type="domain" description="PhnB-like" evidence="1">
    <location>
        <begin position="3"/>
        <end position="140"/>
    </location>
</feature>
<dbReference type="InterPro" id="IPR029068">
    <property type="entry name" value="Glyas_Bleomycin-R_OHBP_Dase"/>
</dbReference>
<proteinExistence type="predicted"/>
<keyword evidence="3" id="KW-1185">Reference proteome</keyword>
<sequence>MPRISTYVNFPGNAEEAFLFYQSIFKTKFVNGIQRFADIATESKLPPMSAAVKNMIAHIELPLLNNHILMASDAPSELGFTVTAGNNMHICVETGSKEEAQRIFDGLSEGAAISMPIQDMFWGAYYGTLTDQFGINWMITFTAK</sequence>
<dbReference type="RefSeq" id="WP_269009223.1">
    <property type="nucleotide sequence ID" value="NZ_JAANOH010000001.1"/>
</dbReference>
<protein>
    <submittedName>
        <fullName evidence="2">VOC family protein</fullName>
    </submittedName>
</protein>
<dbReference type="CDD" id="cd06588">
    <property type="entry name" value="PhnB_like"/>
    <property type="match status" value="1"/>
</dbReference>
<comment type="caution">
    <text evidence="2">The sequence shown here is derived from an EMBL/GenBank/DDBJ whole genome shotgun (WGS) entry which is preliminary data.</text>
</comment>
<dbReference type="EMBL" id="JAANOH010000001">
    <property type="protein sequence ID" value="MCZ2474002.1"/>
    <property type="molecule type" value="Genomic_DNA"/>
</dbReference>
<gene>
    <name evidence="2" type="ORF">G9H61_00975</name>
</gene>
<dbReference type="PANTHER" id="PTHR33990:SF1">
    <property type="entry name" value="PROTEIN YJDN"/>
    <property type="match status" value="1"/>
</dbReference>
<organism evidence="2 3">
    <name type="scientific">Aquirufa ecclesiirivi</name>
    <dbReference type="NCBI Taxonomy" id="2715124"/>
    <lineage>
        <taxon>Bacteria</taxon>
        <taxon>Pseudomonadati</taxon>
        <taxon>Bacteroidota</taxon>
        <taxon>Cytophagia</taxon>
        <taxon>Cytophagales</taxon>
        <taxon>Flectobacillaceae</taxon>
        <taxon>Aquirufa</taxon>
    </lineage>
</organism>
<accession>A0ABT4JCI8</accession>
<name>A0ABT4JCI8_9BACT</name>
<evidence type="ECO:0000259" key="1">
    <source>
        <dbReference type="Pfam" id="PF06983"/>
    </source>
</evidence>
<dbReference type="Gene3D" id="3.10.180.10">
    <property type="entry name" value="2,3-Dihydroxybiphenyl 1,2-Dioxygenase, domain 1"/>
    <property type="match status" value="1"/>
</dbReference>
<evidence type="ECO:0000313" key="2">
    <source>
        <dbReference type="EMBL" id="MCZ2474002.1"/>
    </source>
</evidence>
<evidence type="ECO:0000313" key="3">
    <source>
        <dbReference type="Proteomes" id="UP001321186"/>
    </source>
</evidence>
<dbReference type="Pfam" id="PF06983">
    <property type="entry name" value="3-dmu-9_3-mt"/>
    <property type="match status" value="1"/>
</dbReference>
<dbReference type="PANTHER" id="PTHR33990">
    <property type="entry name" value="PROTEIN YJDN-RELATED"/>
    <property type="match status" value="1"/>
</dbReference>
<reference evidence="2 3" key="1">
    <citation type="submission" date="2020-03" db="EMBL/GenBank/DDBJ databases">
        <authorList>
            <person name="Pitt A."/>
            <person name="Hahn M.W."/>
        </authorList>
    </citation>
    <scope>NUCLEOTIDE SEQUENCE [LARGE SCALE GENOMIC DNA]</scope>
    <source>
        <strain evidence="2 3">5A-MARBSE</strain>
    </source>
</reference>
<dbReference type="Proteomes" id="UP001321186">
    <property type="component" value="Unassembled WGS sequence"/>
</dbReference>